<gene>
    <name evidence="1" type="ORF">PAXINDRAFT_17716</name>
</gene>
<accession>A0A0C9TE27</accession>
<dbReference type="HOGENOM" id="CLU_1133897_0_0_1"/>
<keyword evidence="2" id="KW-1185">Reference proteome</keyword>
<dbReference type="Proteomes" id="UP000053647">
    <property type="component" value="Unassembled WGS sequence"/>
</dbReference>
<sequence>MAGAKVKMASSKVKSQCLSTPEHNMLATCYAGGKLVGHVFATSWSFGHGQIGWVTQLVRPYHIAFGLVSSHPAACKALAKLTRTDLSAIDVEFIQQRAKHILESTPIEYLKSAELHGSLFEHKPADASVVSSVFTQFYVDHDEPLQALKEYEGQWPLGSLLDGHEFFVVVKVNTDMTSRVSTLRIHSALFWNPLLLSIDGEEEAEVVHSEDAVMIEEKFKRLGWRDEEICDVLLLVENVCIVRSD</sequence>
<dbReference type="EMBL" id="KN819493">
    <property type="protein sequence ID" value="KIJ09193.1"/>
    <property type="molecule type" value="Genomic_DNA"/>
</dbReference>
<evidence type="ECO:0000313" key="1">
    <source>
        <dbReference type="EMBL" id="KIJ09193.1"/>
    </source>
</evidence>
<dbReference type="AlphaFoldDB" id="A0A0C9TE27"/>
<protein>
    <submittedName>
        <fullName evidence="1">Uncharacterized protein</fullName>
    </submittedName>
</protein>
<name>A0A0C9TE27_PAXIN</name>
<proteinExistence type="predicted"/>
<reference evidence="2" key="2">
    <citation type="submission" date="2015-01" db="EMBL/GenBank/DDBJ databases">
        <title>Evolutionary Origins and Diversification of the Mycorrhizal Mutualists.</title>
        <authorList>
            <consortium name="DOE Joint Genome Institute"/>
            <consortium name="Mycorrhizal Genomics Consortium"/>
            <person name="Kohler A."/>
            <person name="Kuo A."/>
            <person name="Nagy L.G."/>
            <person name="Floudas D."/>
            <person name="Copeland A."/>
            <person name="Barry K.W."/>
            <person name="Cichocki N."/>
            <person name="Veneault-Fourrey C."/>
            <person name="LaButti K."/>
            <person name="Lindquist E.A."/>
            <person name="Lipzen A."/>
            <person name="Lundell T."/>
            <person name="Morin E."/>
            <person name="Murat C."/>
            <person name="Riley R."/>
            <person name="Ohm R."/>
            <person name="Sun H."/>
            <person name="Tunlid A."/>
            <person name="Henrissat B."/>
            <person name="Grigoriev I.V."/>
            <person name="Hibbett D.S."/>
            <person name="Martin F."/>
        </authorList>
    </citation>
    <scope>NUCLEOTIDE SEQUENCE [LARGE SCALE GENOMIC DNA]</scope>
    <source>
        <strain evidence="2">ATCC 200175</strain>
    </source>
</reference>
<reference evidence="1 2" key="1">
    <citation type="submission" date="2014-06" db="EMBL/GenBank/DDBJ databases">
        <authorList>
            <consortium name="DOE Joint Genome Institute"/>
            <person name="Kuo A."/>
            <person name="Kohler A."/>
            <person name="Nagy L.G."/>
            <person name="Floudas D."/>
            <person name="Copeland A."/>
            <person name="Barry K.W."/>
            <person name="Cichocki N."/>
            <person name="Veneault-Fourrey C."/>
            <person name="LaButti K."/>
            <person name="Lindquist E.A."/>
            <person name="Lipzen A."/>
            <person name="Lundell T."/>
            <person name="Morin E."/>
            <person name="Murat C."/>
            <person name="Sun H."/>
            <person name="Tunlid A."/>
            <person name="Henrissat B."/>
            <person name="Grigoriev I.V."/>
            <person name="Hibbett D.S."/>
            <person name="Martin F."/>
            <person name="Nordberg H.P."/>
            <person name="Cantor M.N."/>
            <person name="Hua S.X."/>
        </authorList>
    </citation>
    <scope>NUCLEOTIDE SEQUENCE [LARGE SCALE GENOMIC DNA]</scope>
    <source>
        <strain evidence="1 2">ATCC 200175</strain>
    </source>
</reference>
<dbReference type="OrthoDB" id="2019666at2759"/>
<organism evidence="1 2">
    <name type="scientific">Paxillus involutus ATCC 200175</name>
    <dbReference type="NCBI Taxonomy" id="664439"/>
    <lineage>
        <taxon>Eukaryota</taxon>
        <taxon>Fungi</taxon>
        <taxon>Dikarya</taxon>
        <taxon>Basidiomycota</taxon>
        <taxon>Agaricomycotina</taxon>
        <taxon>Agaricomycetes</taxon>
        <taxon>Agaricomycetidae</taxon>
        <taxon>Boletales</taxon>
        <taxon>Paxilineae</taxon>
        <taxon>Paxillaceae</taxon>
        <taxon>Paxillus</taxon>
    </lineage>
</organism>
<evidence type="ECO:0000313" key="2">
    <source>
        <dbReference type="Proteomes" id="UP000053647"/>
    </source>
</evidence>